<dbReference type="RefSeq" id="WP_117830089.1">
    <property type="nucleotide sequence ID" value="NZ_JADNKE010000013.1"/>
</dbReference>
<dbReference type="AlphaFoldDB" id="A0A415BQH7"/>
<dbReference type="EMBL" id="QRLF01000020">
    <property type="protein sequence ID" value="RHI89917.1"/>
    <property type="molecule type" value="Genomic_DNA"/>
</dbReference>
<protein>
    <submittedName>
        <fullName evidence="1">Uncharacterized protein</fullName>
    </submittedName>
</protein>
<accession>A0A415BQH7</accession>
<name>A0A415BQH7_PHOVU</name>
<evidence type="ECO:0000313" key="1">
    <source>
        <dbReference type="EMBL" id="RHI89917.1"/>
    </source>
</evidence>
<sequence>MATRNRLYKLHYLLRKKGNEVNVKDRTVYRRAKLLPAIEEKWMKELIENGYMVGNNLFAPLLNNNS</sequence>
<comment type="caution">
    <text evidence="1">The sequence shown here is derived from an EMBL/GenBank/DDBJ whole genome shotgun (WGS) entry which is preliminary data.</text>
</comment>
<reference evidence="1 2" key="1">
    <citation type="submission" date="2018-08" db="EMBL/GenBank/DDBJ databases">
        <title>A genome reference for cultivated species of the human gut microbiota.</title>
        <authorList>
            <person name="Zou Y."/>
            <person name="Xue W."/>
            <person name="Luo G."/>
        </authorList>
    </citation>
    <scope>NUCLEOTIDE SEQUENCE [LARGE SCALE GENOMIC DNA]</scope>
    <source>
        <strain evidence="1 2">AM13-21</strain>
    </source>
</reference>
<proteinExistence type="predicted"/>
<evidence type="ECO:0000313" key="2">
    <source>
        <dbReference type="Proteomes" id="UP000285777"/>
    </source>
</evidence>
<organism evidence="1 2">
    <name type="scientific">Phocaeicola vulgatus</name>
    <name type="common">Bacteroides vulgatus</name>
    <dbReference type="NCBI Taxonomy" id="821"/>
    <lineage>
        <taxon>Bacteria</taxon>
        <taxon>Pseudomonadati</taxon>
        <taxon>Bacteroidota</taxon>
        <taxon>Bacteroidia</taxon>
        <taxon>Bacteroidales</taxon>
        <taxon>Bacteroidaceae</taxon>
        <taxon>Phocaeicola</taxon>
    </lineage>
</organism>
<gene>
    <name evidence="1" type="ORF">DW150_12415</name>
</gene>
<dbReference type="Proteomes" id="UP000285777">
    <property type="component" value="Unassembled WGS sequence"/>
</dbReference>